<evidence type="ECO:0000313" key="10">
    <source>
        <dbReference type="EMBL" id="GHO55231.1"/>
    </source>
</evidence>
<comment type="catalytic activity">
    <reaction evidence="1 5 6">
        <text>[protein]-peptidylproline (omega=180) = [protein]-peptidylproline (omega=0)</text>
        <dbReference type="Rhea" id="RHEA:16237"/>
        <dbReference type="Rhea" id="RHEA-COMP:10747"/>
        <dbReference type="Rhea" id="RHEA-COMP:10748"/>
        <dbReference type="ChEBI" id="CHEBI:83833"/>
        <dbReference type="ChEBI" id="CHEBI:83834"/>
        <dbReference type="EC" id="5.2.1.8"/>
    </reaction>
</comment>
<dbReference type="PANTHER" id="PTHR43811">
    <property type="entry name" value="FKBP-TYPE PEPTIDYL-PROLYL CIS-TRANS ISOMERASE FKPA"/>
    <property type="match status" value="1"/>
</dbReference>
<organism evidence="10 11">
    <name type="scientific">Ktedonobacter robiniae</name>
    <dbReference type="NCBI Taxonomy" id="2778365"/>
    <lineage>
        <taxon>Bacteria</taxon>
        <taxon>Bacillati</taxon>
        <taxon>Chloroflexota</taxon>
        <taxon>Ktedonobacteria</taxon>
        <taxon>Ktedonobacterales</taxon>
        <taxon>Ktedonobacteraceae</taxon>
        <taxon>Ktedonobacter</taxon>
    </lineage>
</organism>
<dbReference type="Pfam" id="PF00254">
    <property type="entry name" value="FKBP_C"/>
    <property type="match status" value="1"/>
</dbReference>
<feature type="region of interest" description="Disordered" evidence="7">
    <location>
        <begin position="96"/>
        <end position="118"/>
    </location>
</feature>
<keyword evidence="8" id="KW-0472">Membrane</keyword>
<feature type="domain" description="PPIase FKBP-type" evidence="9">
    <location>
        <begin position="143"/>
        <end position="233"/>
    </location>
</feature>
<evidence type="ECO:0000256" key="8">
    <source>
        <dbReference type="SAM" id="Phobius"/>
    </source>
</evidence>
<feature type="region of interest" description="Disordered" evidence="7">
    <location>
        <begin position="1"/>
        <end position="26"/>
    </location>
</feature>
<evidence type="ECO:0000313" key="11">
    <source>
        <dbReference type="Proteomes" id="UP000654345"/>
    </source>
</evidence>
<evidence type="ECO:0000256" key="4">
    <source>
        <dbReference type="ARBA" id="ARBA00023235"/>
    </source>
</evidence>
<keyword evidence="8" id="KW-0812">Transmembrane</keyword>
<keyword evidence="3 5" id="KW-0697">Rotamase</keyword>
<keyword evidence="8" id="KW-1133">Transmembrane helix</keyword>
<dbReference type="EC" id="5.2.1.8" evidence="6"/>
<reference evidence="10 11" key="1">
    <citation type="journal article" date="2021" name="Int. J. Syst. Evol. Microbiol.">
        <title>Reticulibacter mediterranei gen. nov., sp. nov., within the new family Reticulibacteraceae fam. nov., and Ktedonospora formicarum gen. nov., sp. nov., Ktedonobacter robiniae sp. nov., Dictyobacter formicarum sp. nov. and Dictyobacter arantiisoli sp. nov., belonging to the class Ktedonobacteria.</title>
        <authorList>
            <person name="Yabe S."/>
            <person name="Zheng Y."/>
            <person name="Wang C.M."/>
            <person name="Sakai Y."/>
            <person name="Abe K."/>
            <person name="Yokota A."/>
            <person name="Donadio S."/>
            <person name="Cavaletti L."/>
            <person name="Monciardini P."/>
        </authorList>
    </citation>
    <scope>NUCLEOTIDE SEQUENCE [LARGE SCALE GENOMIC DNA]</scope>
    <source>
        <strain evidence="10 11">SOSP1-30</strain>
    </source>
</reference>
<dbReference type="Gene3D" id="3.10.50.40">
    <property type="match status" value="1"/>
</dbReference>
<gene>
    <name evidence="10" type="ORF">KSB_37060</name>
</gene>
<dbReference type="Proteomes" id="UP000654345">
    <property type="component" value="Unassembled WGS sequence"/>
</dbReference>
<sequence>MSQTIRRENNPTSGRPGQRQQERLYRKERRRRRIRIWTSAIVAVALIVIGIFGVLQYQQYNNQLVATANKNATATANAKSTASVHATATGVANAVMTATGGSPTPSAGPSTPPPADDSKIVKLPDGLQYIDVKTGDGKEVTKGSTVNVEYTGWLQKDGKKFDSSYDRKGELFNLQNVGQAQVIQGWNEGLIGMKAGGTRRLIIPPALAYGAQGSDPIPANATIIFDVTVVTVA</sequence>
<protein>
    <recommendedName>
        <fullName evidence="6">Peptidyl-prolyl cis-trans isomerase</fullName>
        <ecNumber evidence="6">5.2.1.8</ecNumber>
    </recommendedName>
</protein>
<evidence type="ECO:0000256" key="6">
    <source>
        <dbReference type="RuleBase" id="RU003915"/>
    </source>
</evidence>
<keyword evidence="4 5" id="KW-0413">Isomerase</keyword>
<evidence type="ECO:0000256" key="2">
    <source>
        <dbReference type="ARBA" id="ARBA00006577"/>
    </source>
</evidence>
<comment type="similarity">
    <text evidence="2 6">Belongs to the FKBP-type PPIase family.</text>
</comment>
<dbReference type="PANTHER" id="PTHR43811:SF19">
    <property type="entry name" value="39 KDA FK506-BINDING NUCLEAR PROTEIN"/>
    <property type="match status" value="1"/>
</dbReference>
<evidence type="ECO:0000256" key="3">
    <source>
        <dbReference type="ARBA" id="ARBA00023110"/>
    </source>
</evidence>
<keyword evidence="11" id="KW-1185">Reference proteome</keyword>
<dbReference type="RefSeq" id="WP_201371845.1">
    <property type="nucleotide sequence ID" value="NZ_BNJG01000001.1"/>
</dbReference>
<proteinExistence type="inferred from homology"/>
<evidence type="ECO:0000256" key="7">
    <source>
        <dbReference type="SAM" id="MobiDB-lite"/>
    </source>
</evidence>
<evidence type="ECO:0000256" key="5">
    <source>
        <dbReference type="PROSITE-ProRule" id="PRU00277"/>
    </source>
</evidence>
<feature type="compositionally biased region" description="Low complexity" evidence="7">
    <location>
        <begin position="97"/>
        <end position="109"/>
    </location>
</feature>
<comment type="caution">
    <text evidence="10">The sequence shown here is derived from an EMBL/GenBank/DDBJ whole genome shotgun (WGS) entry which is preliminary data.</text>
</comment>
<dbReference type="InterPro" id="IPR046357">
    <property type="entry name" value="PPIase_dom_sf"/>
</dbReference>
<accession>A0ABQ3URB6</accession>
<name>A0ABQ3URB6_9CHLR</name>
<feature type="transmembrane region" description="Helical" evidence="8">
    <location>
        <begin position="36"/>
        <end position="55"/>
    </location>
</feature>
<dbReference type="EMBL" id="BNJG01000001">
    <property type="protein sequence ID" value="GHO55231.1"/>
    <property type="molecule type" value="Genomic_DNA"/>
</dbReference>
<dbReference type="InterPro" id="IPR001179">
    <property type="entry name" value="PPIase_FKBP_dom"/>
</dbReference>
<evidence type="ECO:0000259" key="9">
    <source>
        <dbReference type="PROSITE" id="PS50059"/>
    </source>
</evidence>
<dbReference type="SUPFAM" id="SSF54534">
    <property type="entry name" value="FKBP-like"/>
    <property type="match status" value="1"/>
</dbReference>
<evidence type="ECO:0000256" key="1">
    <source>
        <dbReference type="ARBA" id="ARBA00000971"/>
    </source>
</evidence>
<dbReference type="PROSITE" id="PS50059">
    <property type="entry name" value="FKBP_PPIASE"/>
    <property type="match status" value="1"/>
</dbReference>